<organism evidence="2 3">
    <name type="scientific">Pholiota conissans</name>
    <dbReference type="NCBI Taxonomy" id="109636"/>
    <lineage>
        <taxon>Eukaryota</taxon>
        <taxon>Fungi</taxon>
        <taxon>Dikarya</taxon>
        <taxon>Basidiomycota</taxon>
        <taxon>Agaricomycotina</taxon>
        <taxon>Agaricomycetes</taxon>
        <taxon>Agaricomycetidae</taxon>
        <taxon>Agaricales</taxon>
        <taxon>Agaricineae</taxon>
        <taxon>Strophariaceae</taxon>
        <taxon>Pholiota</taxon>
    </lineage>
</organism>
<feature type="compositionally biased region" description="Basic and acidic residues" evidence="1">
    <location>
        <begin position="219"/>
        <end position="229"/>
    </location>
</feature>
<feature type="region of interest" description="Disordered" evidence="1">
    <location>
        <begin position="1"/>
        <end position="35"/>
    </location>
</feature>
<proteinExistence type="predicted"/>
<dbReference type="AlphaFoldDB" id="A0A9P6CUK0"/>
<keyword evidence="3" id="KW-1185">Reference proteome</keyword>
<protein>
    <submittedName>
        <fullName evidence="2">Uncharacterized protein</fullName>
    </submittedName>
</protein>
<sequence>MPPYPFTPKPKSTSRPEPDTTQSSEEPGPGYFEDASDFEIGLATVNLVEGNSYRILNGGPIPELPAHPRTNSSHFKGARNFKIGGGASVTSVGGHVVFVDSPSSATQPSGAYHSNNGHHSRYVYQYAEVQSQAPNSSGNGTMNPAGHTPAPVYPHPQQNYNSNYNGPPSAYSGGSSMPMPMPMPTPQQGITYQGHTTNPNIPFDGQHTPSQHVGNMSRESVRSARREVDSSPQRSRSVRDGETSSVSNTLADVEPENE</sequence>
<reference evidence="2" key="1">
    <citation type="submission" date="2020-11" db="EMBL/GenBank/DDBJ databases">
        <authorList>
            <consortium name="DOE Joint Genome Institute"/>
            <person name="Ahrendt S."/>
            <person name="Riley R."/>
            <person name="Andreopoulos W."/>
            <person name="Labutti K."/>
            <person name="Pangilinan J."/>
            <person name="Ruiz-Duenas F.J."/>
            <person name="Barrasa J.M."/>
            <person name="Sanchez-Garcia M."/>
            <person name="Camarero S."/>
            <person name="Miyauchi S."/>
            <person name="Serrano A."/>
            <person name="Linde D."/>
            <person name="Babiker R."/>
            <person name="Drula E."/>
            <person name="Ayuso-Fernandez I."/>
            <person name="Pacheco R."/>
            <person name="Padilla G."/>
            <person name="Ferreira P."/>
            <person name="Barriuso J."/>
            <person name="Kellner H."/>
            <person name="Castanera R."/>
            <person name="Alfaro M."/>
            <person name="Ramirez L."/>
            <person name="Pisabarro A.G."/>
            <person name="Kuo A."/>
            <person name="Tritt A."/>
            <person name="Lipzen A."/>
            <person name="He G."/>
            <person name="Yan M."/>
            <person name="Ng V."/>
            <person name="Cullen D."/>
            <person name="Martin F."/>
            <person name="Rosso M.-N."/>
            <person name="Henrissat B."/>
            <person name="Hibbett D."/>
            <person name="Martinez A.T."/>
            <person name="Grigoriev I.V."/>
        </authorList>
    </citation>
    <scope>NUCLEOTIDE SEQUENCE</scope>
    <source>
        <strain evidence="2">CIRM-BRFM 674</strain>
    </source>
</reference>
<accession>A0A9P6CUK0</accession>
<feature type="compositionally biased region" description="Polar residues" evidence="1">
    <location>
        <begin position="190"/>
        <end position="200"/>
    </location>
</feature>
<evidence type="ECO:0000313" key="2">
    <source>
        <dbReference type="EMBL" id="KAF9479677.1"/>
    </source>
</evidence>
<dbReference type="Proteomes" id="UP000807469">
    <property type="component" value="Unassembled WGS sequence"/>
</dbReference>
<evidence type="ECO:0000313" key="3">
    <source>
        <dbReference type="Proteomes" id="UP000807469"/>
    </source>
</evidence>
<feature type="compositionally biased region" description="Polar residues" evidence="1">
    <location>
        <begin position="10"/>
        <end position="25"/>
    </location>
</feature>
<feature type="compositionally biased region" description="Low complexity" evidence="1">
    <location>
        <begin position="166"/>
        <end position="178"/>
    </location>
</feature>
<feature type="compositionally biased region" description="Polar residues" evidence="1">
    <location>
        <begin position="156"/>
        <end position="165"/>
    </location>
</feature>
<evidence type="ECO:0000256" key="1">
    <source>
        <dbReference type="SAM" id="MobiDB-lite"/>
    </source>
</evidence>
<gene>
    <name evidence="2" type="ORF">BDN70DRAFT_932394</name>
</gene>
<feature type="region of interest" description="Disordered" evidence="1">
    <location>
        <begin position="132"/>
        <end position="258"/>
    </location>
</feature>
<dbReference type="EMBL" id="MU155208">
    <property type="protein sequence ID" value="KAF9479677.1"/>
    <property type="molecule type" value="Genomic_DNA"/>
</dbReference>
<name>A0A9P6CUK0_9AGAR</name>
<feature type="compositionally biased region" description="Polar residues" evidence="1">
    <location>
        <begin position="132"/>
        <end position="142"/>
    </location>
</feature>
<comment type="caution">
    <text evidence="2">The sequence shown here is derived from an EMBL/GenBank/DDBJ whole genome shotgun (WGS) entry which is preliminary data.</text>
</comment>